<gene>
    <name evidence="1" type="ORF">CSUI_009258</name>
</gene>
<dbReference type="EMBL" id="MIGC01005466">
    <property type="protein sequence ID" value="PHJ16924.1"/>
    <property type="molecule type" value="Genomic_DNA"/>
</dbReference>
<protein>
    <submittedName>
        <fullName evidence="1">Uncharacterized protein</fullName>
    </submittedName>
</protein>
<reference evidence="1 2" key="1">
    <citation type="journal article" date="2017" name="Int. J. Parasitol.">
        <title>The genome of the protozoan parasite Cystoisospora suis and a reverse vaccinology approach to identify vaccine candidates.</title>
        <authorList>
            <person name="Palmieri N."/>
            <person name="Shrestha A."/>
            <person name="Ruttkowski B."/>
            <person name="Beck T."/>
            <person name="Vogl C."/>
            <person name="Tomley F."/>
            <person name="Blake D.P."/>
            <person name="Joachim A."/>
        </authorList>
    </citation>
    <scope>NUCLEOTIDE SEQUENCE [LARGE SCALE GENOMIC DNA]</scope>
    <source>
        <strain evidence="1 2">Wien I</strain>
    </source>
</reference>
<dbReference type="VEuPathDB" id="ToxoDB:CSUI_009258"/>
<evidence type="ECO:0000313" key="2">
    <source>
        <dbReference type="Proteomes" id="UP000221165"/>
    </source>
</evidence>
<comment type="caution">
    <text evidence="1">The sequence shown here is derived from an EMBL/GenBank/DDBJ whole genome shotgun (WGS) entry which is preliminary data.</text>
</comment>
<dbReference type="Proteomes" id="UP000221165">
    <property type="component" value="Unassembled WGS sequence"/>
</dbReference>
<evidence type="ECO:0000313" key="1">
    <source>
        <dbReference type="EMBL" id="PHJ16924.1"/>
    </source>
</evidence>
<keyword evidence="2" id="KW-1185">Reference proteome</keyword>
<name>A0A2C6KKH9_9APIC</name>
<organism evidence="1 2">
    <name type="scientific">Cystoisospora suis</name>
    <dbReference type="NCBI Taxonomy" id="483139"/>
    <lineage>
        <taxon>Eukaryota</taxon>
        <taxon>Sar</taxon>
        <taxon>Alveolata</taxon>
        <taxon>Apicomplexa</taxon>
        <taxon>Conoidasida</taxon>
        <taxon>Coccidia</taxon>
        <taxon>Eucoccidiorida</taxon>
        <taxon>Eimeriorina</taxon>
        <taxon>Sarcocystidae</taxon>
        <taxon>Cystoisospora</taxon>
    </lineage>
</organism>
<accession>A0A2C6KKH9</accession>
<dbReference type="AlphaFoldDB" id="A0A2C6KKH9"/>
<sequence length="77" mass="8725">SRSSSSSVGETIDHRIWLGESRGTAHIPSHLVQTAAHSAYAANTSTNTNDGESESAFRLYPPHHHFHRHYYHCYTYQ</sequence>
<proteinExistence type="predicted"/>
<dbReference type="GeneID" id="94432585"/>
<dbReference type="RefSeq" id="XP_067918649.1">
    <property type="nucleotide sequence ID" value="XM_068069374.1"/>
</dbReference>
<feature type="non-terminal residue" evidence="1">
    <location>
        <position position="77"/>
    </location>
</feature>
<feature type="non-terminal residue" evidence="1">
    <location>
        <position position="1"/>
    </location>
</feature>